<feature type="domain" description="DDE-1" evidence="1">
    <location>
        <begin position="335"/>
        <end position="442"/>
    </location>
</feature>
<dbReference type="GeneID" id="124293591"/>
<reference evidence="3" key="1">
    <citation type="submission" date="2025-08" db="UniProtKB">
        <authorList>
            <consortium name="RefSeq"/>
        </authorList>
    </citation>
    <scope>IDENTIFICATION</scope>
    <source>
        <tissue evidence="3">Thorax and Abdomen</tissue>
    </source>
</reference>
<accession>A0ABM3FSE5</accession>
<evidence type="ECO:0000259" key="1">
    <source>
        <dbReference type="Pfam" id="PF03184"/>
    </source>
</evidence>
<organism evidence="2 3">
    <name type="scientific">Neodiprion lecontei</name>
    <name type="common">Redheaded pine sawfly</name>
    <dbReference type="NCBI Taxonomy" id="441921"/>
    <lineage>
        <taxon>Eukaryota</taxon>
        <taxon>Metazoa</taxon>
        <taxon>Ecdysozoa</taxon>
        <taxon>Arthropoda</taxon>
        <taxon>Hexapoda</taxon>
        <taxon>Insecta</taxon>
        <taxon>Pterygota</taxon>
        <taxon>Neoptera</taxon>
        <taxon>Endopterygota</taxon>
        <taxon>Hymenoptera</taxon>
        <taxon>Tenthredinoidea</taxon>
        <taxon>Diprionidae</taxon>
        <taxon>Diprioninae</taxon>
        <taxon>Neodiprion</taxon>
    </lineage>
</organism>
<evidence type="ECO:0000313" key="2">
    <source>
        <dbReference type="Proteomes" id="UP000829291"/>
    </source>
</evidence>
<dbReference type="Proteomes" id="UP000829291">
    <property type="component" value="Chromosome 3"/>
</dbReference>
<name>A0ABM3FSE5_NEOLC</name>
<sequence>MKINPLNVIRMLLATFEVMRLPDSPVNNDEIQLKANFENILLSAVNEYSGFEMVEENSLHFEEPFKDWEMEIVEDKEWANALYESELSPDTCTRDNEDLSYEYKLRAVEYWRSGKKGNLGLGSVKQKCKKVQSIRQLHRWAHNLTKGGTYKKKLARICGYTFERFKAAVDAGLIVHDSDLKKWAFHAQKEIGHTDFRFKASHTWINSFKAAHRIVSRKIHKFITSKTIEDGKVLEQQIQKFVYDVKLNIRTYGLSNTFNAQSGCQLEMHSGRTLAVKGEKQVQCLVQSVYSTSHSYTIQPTISADGKLLSPPFLVLKEPTGKIGPIVEKTLFRRDNVYIEVSKSGKLTSDHFKIWLQHVIFPKVGSKSLLLIDSWTGHCPQVVRDVKPSNRDVKVMIIPKGITGKIQLLDVFGFRVWKNFVRHFSDNCLLMNYDIDSHLRNNIIKLQSLVHNQLSSPRYIDLFE</sequence>
<gene>
    <name evidence="3" type="primary">LOC124293591</name>
</gene>
<protein>
    <submittedName>
        <fullName evidence="3">Uncharacterized protein LOC124293591</fullName>
    </submittedName>
</protein>
<dbReference type="InterPro" id="IPR004875">
    <property type="entry name" value="DDE_SF_endonuclease_dom"/>
</dbReference>
<dbReference type="Pfam" id="PF03184">
    <property type="entry name" value="DDE_1"/>
    <property type="match status" value="1"/>
</dbReference>
<proteinExistence type="predicted"/>
<evidence type="ECO:0000313" key="3">
    <source>
        <dbReference type="RefSeq" id="XP_046590941.1"/>
    </source>
</evidence>
<dbReference type="RefSeq" id="XP_046590941.1">
    <property type="nucleotide sequence ID" value="XM_046734985.1"/>
</dbReference>
<keyword evidence="2" id="KW-1185">Reference proteome</keyword>